<dbReference type="FunFam" id="1.10.220.10:FF:000006">
    <property type="entry name" value="Annexin"/>
    <property type="match status" value="1"/>
</dbReference>
<evidence type="ECO:0000313" key="7">
    <source>
        <dbReference type="EnsemblPlants" id="Kaladp0020s0058.2.v1.1"/>
    </source>
</evidence>
<name>A0A7N0T347_KALFE</name>
<evidence type="ECO:0000256" key="1">
    <source>
        <dbReference type="ARBA" id="ARBA00022723"/>
    </source>
</evidence>
<dbReference type="PROSITE" id="PS00223">
    <property type="entry name" value="ANNEXIN_1"/>
    <property type="match status" value="1"/>
</dbReference>
<dbReference type="FunFam" id="1.10.220.10:FF:000008">
    <property type="entry name" value="Annexin"/>
    <property type="match status" value="1"/>
</dbReference>
<dbReference type="Gramene" id="Kaladp0020s0058.2.v1.1">
    <property type="protein sequence ID" value="Kaladp0020s0058.2.v1.1"/>
    <property type="gene ID" value="Kaladp0020s0058.v1.1"/>
</dbReference>
<keyword evidence="5 6" id="KW-0111">Calcium/phospholipid-binding</keyword>
<dbReference type="Gene3D" id="1.10.220.10">
    <property type="entry name" value="Annexin"/>
    <property type="match status" value="4"/>
</dbReference>
<dbReference type="GO" id="GO:0009408">
    <property type="term" value="P:response to heat"/>
    <property type="evidence" value="ECO:0007669"/>
    <property type="project" value="TreeGrafter"/>
</dbReference>
<keyword evidence="8" id="KW-1185">Reference proteome</keyword>
<dbReference type="Pfam" id="PF00191">
    <property type="entry name" value="Annexin"/>
    <property type="match status" value="3"/>
</dbReference>
<evidence type="ECO:0000256" key="5">
    <source>
        <dbReference type="ARBA" id="ARBA00023302"/>
    </source>
</evidence>
<keyword evidence="4 6" id="KW-0041">Annexin</keyword>
<dbReference type="PROSITE" id="PS51897">
    <property type="entry name" value="ANNEXIN_2"/>
    <property type="match status" value="3"/>
</dbReference>
<dbReference type="FunFam" id="1.10.220.10:FF:000001">
    <property type="entry name" value="Annexin"/>
    <property type="match status" value="1"/>
</dbReference>
<dbReference type="InterPro" id="IPR018252">
    <property type="entry name" value="Annexin_repeat_CS"/>
</dbReference>
<dbReference type="PRINTS" id="PR00196">
    <property type="entry name" value="ANNEXIN"/>
</dbReference>
<dbReference type="GO" id="GO:0009414">
    <property type="term" value="P:response to water deprivation"/>
    <property type="evidence" value="ECO:0007669"/>
    <property type="project" value="TreeGrafter"/>
</dbReference>
<dbReference type="InterPro" id="IPR001464">
    <property type="entry name" value="Annexin"/>
</dbReference>
<dbReference type="SMART" id="SM00335">
    <property type="entry name" value="ANX"/>
    <property type="match status" value="3"/>
</dbReference>
<evidence type="ECO:0000313" key="8">
    <source>
        <dbReference type="Proteomes" id="UP000594263"/>
    </source>
</evidence>
<dbReference type="PANTHER" id="PTHR10502">
    <property type="entry name" value="ANNEXIN"/>
    <property type="match status" value="1"/>
</dbReference>
<dbReference type="GO" id="GO:0009409">
    <property type="term" value="P:response to cold"/>
    <property type="evidence" value="ECO:0007669"/>
    <property type="project" value="TreeGrafter"/>
</dbReference>
<accession>A0A7N0T347</accession>
<sequence>MGTIRVPEIVPPPADDCLRLKKAFEGLGTDEEGVIWVLGRRNATQRKQITEAYQHLYKASLLDRINSELSGDFKKAVLLWVYDPAERDARLIREALKATKKRVKQLEVLVEVACTTPPTHLVAVRKAYSLLFHSSIEEDIHSNVASAALRKLLVGLVSSFRYDGEVVDTNLAISEAVELYKCIKARLFQSNRFLWILSTRNVFQLRETFECYHRSFKNPIEQVIREAIIGIGTDEDSLTRAIVTRAEVDMVKIKTAYSEMYKSTVESAVDGDTSGDYKAFLMTLLGTRL</sequence>
<keyword evidence="2 6" id="KW-0677">Repeat</keyword>
<keyword evidence="1" id="KW-0479">Metal-binding</keyword>
<dbReference type="InterPro" id="IPR018502">
    <property type="entry name" value="Annexin_repeat"/>
</dbReference>
<proteinExistence type="inferred from homology"/>
<dbReference type="AlphaFoldDB" id="A0A7N0T347"/>
<organism evidence="7 8">
    <name type="scientific">Kalanchoe fedtschenkoi</name>
    <name type="common">Lavender scallops</name>
    <name type="synonym">South American air plant</name>
    <dbReference type="NCBI Taxonomy" id="63787"/>
    <lineage>
        <taxon>Eukaryota</taxon>
        <taxon>Viridiplantae</taxon>
        <taxon>Streptophyta</taxon>
        <taxon>Embryophyta</taxon>
        <taxon>Tracheophyta</taxon>
        <taxon>Spermatophyta</taxon>
        <taxon>Magnoliopsida</taxon>
        <taxon>eudicotyledons</taxon>
        <taxon>Gunneridae</taxon>
        <taxon>Pentapetalae</taxon>
        <taxon>Saxifragales</taxon>
        <taxon>Crassulaceae</taxon>
        <taxon>Kalanchoe</taxon>
    </lineage>
</organism>
<dbReference type="PANTHER" id="PTHR10502:SF99">
    <property type="entry name" value="ANNEXIN D3"/>
    <property type="match status" value="1"/>
</dbReference>
<dbReference type="GO" id="GO:0005509">
    <property type="term" value="F:calcium ion binding"/>
    <property type="evidence" value="ECO:0007669"/>
    <property type="project" value="InterPro"/>
</dbReference>
<dbReference type="GO" id="GO:0009651">
    <property type="term" value="P:response to salt stress"/>
    <property type="evidence" value="ECO:0007669"/>
    <property type="project" value="TreeGrafter"/>
</dbReference>
<dbReference type="GO" id="GO:0005737">
    <property type="term" value="C:cytoplasm"/>
    <property type="evidence" value="ECO:0007669"/>
    <property type="project" value="TreeGrafter"/>
</dbReference>
<keyword evidence="3 6" id="KW-0106">Calcium</keyword>
<protein>
    <recommendedName>
        <fullName evidence="6">Annexin</fullName>
    </recommendedName>
</protein>
<comment type="similarity">
    <text evidence="6">Belongs to the annexin family.</text>
</comment>
<evidence type="ECO:0000256" key="6">
    <source>
        <dbReference type="RuleBase" id="RU003540"/>
    </source>
</evidence>
<dbReference type="GO" id="GO:0005544">
    <property type="term" value="F:calcium-dependent phospholipid binding"/>
    <property type="evidence" value="ECO:0007669"/>
    <property type="project" value="UniProtKB-KW"/>
</dbReference>
<dbReference type="Proteomes" id="UP000594263">
    <property type="component" value="Unplaced"/>
</dbReference>
<dbReference type="InterPro" id="IPR037104">
    <property type="entry name" value="Annexin_sf"/>
</dbReference>
<evidence type="ECO:0000256" key="4">
    <source>
        <dbReference type="ARBA" id="ARBA00023216"/>
    </source>
</evidence>
<dbReference type="GO" id="GO:0005886">
    <property type="term" value="C:plasma membrane"/>
    <property type="evidence" value="ECO:0007669"/>
    <property type="project" value="TreeGrafter"/>
</dbReference>
<evidence type="ECO:0000256" key="3">
    <source>
        <dbReference type="ARBA" id="ARBA00022837"/>
    </source>
</evidence>
<comment type="domain">
    <text evidence="6">A pair of annexin repeats may form one binding site for calcium and phospholipid.</text>
</comment>
<dbReference type="GO" id="GO:0001786">
    <property type="term" value="F:phosphatidylserine binding"/>
    <property type="evidence" value="ECO:0007669"/>
    <property type="project" value="TreeGrafter"/>
</dbReference>
<dbReference type="EnsemblPlants" id="Kaladp0020s0058.2.v1.1">
    <property type="protein sequence ID" value="Kaladp0020s0058.2.v1.1"/>
    <property type="gene ID" value="Kaladp0020s0058.v1.1"/>
</dbReference>
<evidence type="ECO:0000256" key="2">
    <source>
        <dbReference type="ARBA" id="ARBA00022737"/>
    </source>
</evidence>
<reference evidence="7" key="1">
    <citation type="submission" date="2021-01" db="UniProtKB">
        <authorList>
            <consortium name="EnsemblPlants"/>
        </authorList>
    </citation>
    <scope>IDENTIFICATION</scope>
</reference>
<dbReference type="SUPFAM" id="SSF47874">
    <property type="entry name" value="Annexin"/>
    <property type="match status" value="1"/>
</dbReference>